<evidence type="ECO:0000313" key="1">
    <source>
        <dbReference type="EMBL" id="UPL13046.1"/>
    </source>
</evidence>
<dbReference type="InterPro" id="IPR011604">
    <property type="entry name" value="PDDEXK-like_dom_sf"/>
</dbReference>
<dbReference type="SUPFAM" id="SSF52980">
    <property type="entry name" value="Restriction endonuclease-like"/>
    <property type="match status" value="1"/>
</dbReference>
<accession>A0ABY4IMI7</accession>
<evidence type="ECO:0000313" key="2">
    <source>
        <dbReference type="Proteomes" id="UP000831963"/>
    </source>
</evidence>
<dbReference type="Gene3D" id="3.90.320.10">
    <property type="match status" value="1"/>
</dbReference>
<dbReference type="InterPro" id="IPR011335">
    <property type="entry name" value="Restrct_endonuc-II-like"/>
</dbReference>
<gene>
    <name evidence="1" type="ORF">KV396_00415</name>
</gene>
<reference evidence="1 2" key="1">
    <citation type="submission" date="2021-06" db="EMBL/GenBank/DDBJ databases">
        <title>Genome-based taxonomic framework of Microbacterium strains isolated from marine environment, the description of four new species and reclassification of four preexisting species.</title>
        <authorList>
            <person name="Lee S.D."/>
            <person name="Kim S.-M."/>
            <person name="Byeon Y.-S."/>
            <person name="Yang H.L."/>
            <person name="Kim I.S."/>
        </authorList>
    </citation>
    <scope>NUCLEOTIDE SEQUENCE [LARGE SCALE GENOMIC DNA]</scope>
    <source>
        <strain evidence="1 2">SSW1-36</strain>
    </source>
</reference>
<organism evidence="1 2">
    <name type="scientific">Microbacterium galbinum</name>
    <dbReference type="NCBI Taxonomy" id="2851646"/>
    <lineage>
        <taxon>Bacteria</taxon>
        <taxon>Bacillati</taxon>
        <taxon>Actinomycetota</taxon>
        <taxon>Actinomycetes</taxon>
        <taxon>Micrococcales</taxon>
        <taxon>Microbacteriaceae</taxon>
        <taxon>Microbacterium</taxon>
    </lineage>
</organism>
<keyword evidence="2" id="KW-1185">Reference proteome</keyword>
<protein>
    <recommendedName>
        <fullName evidence="3">YqaJ viral recombinase domain-containing protein</fullName>
    </recommendedName>
</protein>
<evidence type="ECO:0008006" key="3">
    <source>
        <dbReference type="Google" id="ProtNLM"/>
    </source>
</evidence>
<dbReference type="EMBL" id="CP078077">
    <property type="protein sequence ID" value="UPL13046.1"/>
    <property type="molecule type" value="Genomic_DNA"/>
</dbReference>
<sequence length="324" mass="35355">MTPQITEARIVVADDAPRTVWMLERGEGVTASDAWRIARAGIKARRTIVEQKMNGSTFRGNKATKAGQAREAALLDEAAERLASLTPNGALWASVENDLHRATPDAIGIDTDGALVVVEVKSHENGWKSDEIPVEHLAQMQWQIHVLGAEYALYGFEVRDEDDMPPIDGATWITVPRDDEMIAWLIDRADNFIAWRDAGCPDFDELPEAVNDAVAGWAPLKRALDKAAAAEKVANAKVKAATAKLPGADRFGSVGMTEHGGFQVSVSESIAIDEAAWRAAAPEVHAHVEALRVELATLEASALKYFRRVTRKSPTLRFQEVESV</sequence>
<proteinExistence type="predicted"/>
<name>A0ABY4IMI7_9MICO</name>
<dbReference type="Proteomes" id="UP000831963">
    <property type="component" value="Chromosome"/>
</dbReference>
<dbReference type="RefSeq" id="WP_247956488.1">
    <property type="nucleotide sequence ID" value="NZ_CP078077.1"/>
</dbReference>